<keyword evidence="3" id="KW-1185">Reference proteome</keyword>
<dbReference type="Proteomes" id="UP001208570">
    <property type="component" value="Unassembled WGS sequence"/>
</dbReference>
<reference evidence="2" key="1">
    <citation type="journal article" date="2023" name="Mol. Biol. Evol.">
        <title>Third-Generation Sequencing Reveals the Adaptive Role of the Epigenome in Three Deep-Sea Polychaetes.</title>
        <authorList>
            <person name="Perez M."/>
            <person name="Aroh O."/>
            <person name="Sun Y."/>
            <person name="Lan Y."/>
            <person name="Juniper S.K."/>
            <person name="Young C.R."/>
            <person name="Angers B."/>
            <person name="Qian P.Y."/>
        </authorList>
    </citation>
    <scope>NUCLEOTIDE SEQUENCE</scope>
    <source>
        <strain evidence="2">P08H-3</strain>
    </source>
</reference>
<evidence type="ECO:0000256" key="1">
    <source>
        <dbReference type="SAM" id="MobiDB-lite"/>
    </source>
</evidence>
<protein>
    <submittedName>
        <fullName evidence="2">Uncharacterized protein</fullName>
    </submittedName>
</protein>
<name>A0AAD9JF10_9ANNE</name>
<proteinExistence type="predicted"/>
<feature type="region of interest" description="Disordered" evidence="1">
    <location>
        <begin position="1"/>
        <end position="26"/>
    </location>
</feature>
<dbReference type="EMBL" id="JAODUP010000353">
    <property type="protein sequence ID" value="KAK2151724.1"/>
    <property type="molecule type" value="Genomic_DNA"/>
</dbReference>
<dbReference type="AlphaFoldDB" id="A0AAD9JF10"/>
<feature type="compositionally biased region" description="Polar residues" evidence="1">
    <location>
        <begin position="153"/>
        <end position="165"/>
    </location>
</feature>
<evidence type="ECO:0000313" key="3">
    <source>
        <dbReference type="Proteomes" id="UP001208570"/>
    </source>
</evidence>
<accession>A0AAD9JF10</accession>
<feature type="region of interest" description="Disordered" evidence="1">
    <location>
        <begin position="128"/>
        <end position="165"/>
    </location>
</feature>
<sequence>MVIDRELFNGVDGDEPGPEVKRFNPNSFGFSRGRRLEELAKRLNPASFSFSRGKRSSYPVAGDITELYSKPLAMDEKRAPPSGFTGMRGKRADAILDRFPELGELTALKRHPPEGYVAVRGKRVPSSGLMGQRAEKRAPPSGFQGLRGRKRASSSNVFQDWSGSPWTKRVPPSGFQILRGKKASYATKRSPPEGFMGLRGKRSIMEEVLNTLRVRTNGYKPLVKEGSLRDFVDAMTNFDRTEATSGE</sequence>
<evidence type="ECO:0000313" key="2">
    <source>
        <dbReference type="EMBL" id="KAK2151724.1"/>
    </source>
</evidence>
<comment type="caution">
    <text evidence="2">The sequence shown here is derived from an EMBL/GenBank/DDBJ whole genome shotgun (WGS) entry which is preliminary data.</text>
</comment>
<gene>
    <name evidence="2" type="ORF">LSH36_353g02007</name>
</gene>
<organism evidence="2 3">
    <name type="scientific">Paralvinella palmiformis</name>
    <dbReference type="NCBI Taxonomy" id="53620"/>
    <lineage>
        <taxon>Eukaryota</taxon>
        <taxon>Metazoa</taxon>
        <taxon>Spiralia</taxon>
        <taxon>Lophotrochozoa</taxon>
        <taxon>Annelida</taxon>
        <taxon>Polychaeta</taxon>
        <taxon>Sedentaria</taxon>
        <taxon>Canalipalpata</taxon>
        <taxon>Terebellida</taxon>
        <taxon>Terebelliformia</taxon>
        <taxon>Alvinellidae</taxon>
        <taxon>Paralvinella</taxon>
    </lineage>
</organism>